<evidence type="ECO:0000256" key="2">
    <source>
        <dbReference type="ARBA" id="ARBA00023125"/>
    </source>
</evidence>
<protein>
    <recommendedName>
        <fullName evidence="5">HTH tetR-type domain-containing protein</fullName>
    </recommendedName>
</protein>
<keyword evidence="3" id="KW-0804">Transcription</keyword>
<dbReference type="PROSITE" id="PS50977">
    <property type="entry name" value="HTH_TETR_2"/>
    <property type="match status" value="1"/>
</dbReference>
<dbReference type="PANTHER" id="PTHR30055:SF234">
    <property type="entry name" value="HTH-TYPE TRANSCRIPTIONAL REGULATOR BETI"/>
    <property type="match status" value="1"/>
</dbReference>
<evidence type="ECO:0000313" key="6">
    <source>
        <dbReference type="EMBL" id="OGF97850.1"/>
    </source>
</evidence>
<dbReference type="EMBL" id="MFIW01000045">
    <property type="protein sequence ID" value="OGF97850.1"/>
    <property type="molecule type" value="Genomic_DNA"/>
</dbReference>
<gene>
    <name evidence="6" type="ORF">A2Z06_04025</name>
</gene>
<sequence>MPHAMRTEKTRGRITMAGEMVAQRTSRAFDNKLRSLLKQAAEIFAARGYEGTSIRDISRSTKIGLSNIYYYVSCKEELLYLIQHNTFASLLQTVKEQISGVDDPEQRLRLIIRNHIAHFSTHMAELKVCARELGTLTNDYYEGVRRIRREYFDLVLETVRSLTERYGSSLDPWLATANLFGMLNWFYQWYGWKANRIRPEDLADQQLELILGGIKGKGTAMSVPSDRKKKT</sequence>
<evidence type="ECO:0000256" key="4">
    <source>
        <dbReference type="PROSITE-ProRule" id="PRU00335"/>
    </source>
</evidence>
<dbReference type="PANTHER" id="PTHR30055">
    <property type="entry name" value="HTH-TYPE TRANSCRIPTIONAL REGULATOR RUTR"/>
    <property type="match status" value="1"/>
</dbReference>
<dbReference type="InterPro" id="IPR050109">
    <property type="entry name" value="HTH-type_TetR-like_transc_reg"/>
</dbReference>
<dbReference type="GO" id="GO:0000976">
    <property type="term" value="F:transcription cis-regulatory region binding"/>
    <property type="evidence" value="ECO:0007669"/>
    <property type="project" value="TreeGrafter"/>
</dbReference>
<evidence type="ECO:0000259" key="5">
    <source>
        <dbReference type="PROSITE" id="PS50977"/>
    </source>
</evidence>
<reference evidence="6 7" key="1">
    <citation type="journal article" date="2016" name="Nat. Commun.">
        <title>Thousands of microbial genomes shed light on interconnected biogeochemical processes in an aquifer system.</title>
        <authorList>
            <person name="Anantharaman K."/>
            <person name="Brown C.T."/>
            <person name="Hug L.A."/>
            <person name="Sharon I."/>
            <person name="Castelle C.J."/>
            <person name="Probst A.J."/>
            <person name="Thomas B.C."/>
            <person name="Singh A."/>
            <person name="Wilkins M.J."/>
            <person name="Karaoz U."/>
            <person name="Brodie E.L."/>
            <person name="Williams K.H."/>
            <person name="Hubbard S.S."/>
            <person name="Banfield J.F."/>
        </authorList>
    </citation>
    <scope>NUCLEOTIDE SEQUENCE [LARGE SCALE GENOMIC DNA]</scope>
</reference>
<organism evidence="6 7">
    <name type="scientific">Candidatus Glassbacteria bacterium RBG_16_58_8</name>
    <dbReference type="NCBI Taxonomy" id="1817866"/>
    <lineage>
        <taxon>Bacteria</taxon>
        <taxon>Candidatus Glassiibacteriota</taxon>
    </lineage>
</organism>
<dbReference type="Proteomes" id="UP000179034">
    <property type="component" value="Unassembled WGS sequence"/>
</dbReference>
<dbReference type="InterPro" id="IPR001647">
    <property type="entry name" value="HTH_TetR"/>
</dbReference>
<dbReference type="Gene3D" id="1.10.357.10">
    <property type="entry name" value="Tetracycline Repressor, domain 2"/>
    <property type="match status" value="1"/>
</dbReference>
<comment type="caution">
    <text evidence="6">The sequence shown here is derived from an EMBL/GenBank/DDBJ whole genome shotgun (WGS) entry which is preliminary data.</text>
</comment>
<keyword evidence="2 4" id="KW-0238">DNA-binding</keyword>
<dbReference type="Gene3D" id="1.10.10.60">
    <property type="entry name" value="Homeodomain-like"/>
    <property type="match status" value="1"/>
</dbReference>
<proteinExistence type="predicted"/>
<dbReference type="InterPro" id="IPR009057">
    <property type="entry name" value="Homeodomain-like_sf"/>
</dbReference>
<evidence type="ECO:0000256" key="1">
    <source>
        <dbReference type="ARBA" id="ARBA00023015"/>
    </source>
</evidence>
<dbReference type="InterPro" id="IPR041490">
    <property type="entry name" value="KstR2_TetR_C"/>
</dbReference>
<dbReference type="Pfam" id="PF17932">
    <property type="entry name" value="TetR_C_24"/>
    <property type="match status" value="1"/>
</dbReference>
<dbReference type="SUPFAM" id="SSF46689">
    <property type="entry name" value="Homeodomain-like"/>
    <property type="match status" value="1"/>
</dbReference>
<feature type="domain" description="HTH tetR-type" evidence="5">
    <location>
        <begin position="30"/>
        <end position="90"/>
    </location>
</feature>
<keyword evidence="1" id="KW-0805">Transcription regulation</keyword>
<evidence type="ECO:0000256" key="3">
    <source>
        <dbReference type="ARBA" id="ARBA00023163"/>
    </source>
</evidence>
<dbReference type="SUPFAM" id="SSF48498">
    <property type="entry name" value="Tetracyclin repressor-like, C-terminal domain"/>
    <property type="match status" value="1"/>
</dbReference>
<dbReference type="Pfam" id="PF00440">
    <property type="entry name" value="TetR_N"/>
    <property type="match status" value="1"/>
</dbReference>
<name>A0A1F5YCF2_9BACT</name>
<evidence type="ECO:0000313" key="7">
    <source>
        <dbReference type="Proteomes" id="UP000179034"/>
    </source>
</evidence>
<accession>A0A1F5YCF2</accession>
<dbReference type="GO" id="GO:0003700">
    <property type="term" value="F:DNA-binding transcription factor activity"/>
    <property type="evidence" value="ECO:0007669"/>
    <property type="project" value="TreeGrafter"/>
</dbReference>
<dbReference type="AlphaFoldDB" id="A0A1F5YCF2"/>
<dbReference type="InterPro" id="IPR036271">
    <property type="entry name" value="Tet_transcr_reg_TetR-rel_C_sf"/>
</dbReference>
<feature type="DNA-binding region" description="H-T-H motif" evidence="4">
    <location>
        <begin position="53"/>
        <end position="72"/>
    </location>
</feature>
<dbReference type="PRINTS" id="PR00455">
    <property type="entry name" value="HTHTETR"/>
</dbReference>